<dbReference type="RefSeq" id="WP_047849097.1">
    <property type="nucleotide sequence ID" value="NZ_AEJF01000143.1"/>
</dbReference>
<evidence type="ECO:0000256" key="3">
    <source>
        <dbReference type="ARBA" id="ARBA00023125"/>
    </source>
</evidence>
<dbReference type="CDD" id="cd08422">
    <property type="entry name" value="PBP2_CrgA_like"/>
    <property type="match status" value="1"/>
</dbReference>
<dbReference type="Gene3D" id="1.10.10.10">
    <property type="entry name" value="Winged helix-like DNA-binding domain superfamily/Winged helix DNA-binding domain"/>
    <property type="match status" value="1"/>
</dbReference>
<dbReference type="FunFam" id="1.10.10.10:FF:000001">
    <property type="entry name" value="LysR family transcriptional regulator"/>
    <property type="match status" value="1"/>
</dbReference>
<evidence type="ECO:0000313" key="6">
    <source>
        <dbReference type="EMBL" id="KLU23611.1"/>
    </source>
</evidence>
<dbReference type="GO" id="GO:0003677">
    <property type="term" value="F:DNA binding"/>
    <property type="evidence" value="ECO:0007669"/>
    <property type="project" value="UniProtKB-KW"/>
</dbReference>
<evidence type="ECO:0000256" key="4">
    <source>
        <dbReference type="ARBA" id="ARBA00023163"/>
    </source>
</evidence>
<dbReference type="InterPro" id="IPR000847">
    <property type="entry name" value="LysR_HTH_N"/>
</dbReference>
<proteinExistence type="inferred from homology"/>
<dbReference type="PANTHER" id="PTHR30537:SF80">
    <property type="entry name" value="TRANSCRIPTIONAL REGULATOR"/>
    <property type="match status" value="1"/>
</dbReference>
<keyword evidence="2" id="KW-0805">Transcription regulation</keyword>
<evidence type="ECO:0000256" key="2">
    <source>
        <dbReference type="ARBA" id="ARBA00023015"/>
    </source>
</evidence>
<dbReference type="PATRIC" id="fig|908627.4.peg.5221"/>
<feature type="domain" description="HTH lysR-type" evidence="5">
    <location>
        <begin position="1"/>
        <end position="59"/>
    </location>
</feature>
<dbReference type="Pfam" id="PF03466">
    <property type="entry name" value="LysR_substrate"/>
    <property type="match status" value="1"/>
</dbReference>
<accession>A0A0J1CTI5</accession>
<keyword evidence="4" id="KW-0804">Transcription</keyword>
<evidence type="ECO:0000313" key="7">
    <source>
        <dbReference type="Proteomes" id="UP000035963"/>
    </source>
</evidence>
<protein>
    <submittedName>
        <fullName evidence="6">LysR family transcriptional regulator</fullName>
    </submittedName>
</protein>
<dbReference type="GO" id="GO:0003700">
    <property type="term" value="F:DNA-binding transcription factor activity"/>
    <property type="evidence" value="ECO:0007669"/>
    <property type="project" value="InterPro"/>
</dbReference>
<dbReference type="Proteomes" id="UP000035963">
    <property type="component" value="Unassembled WGS sequence"/>
</dbReference>
<dbReference type="OrthoDB" id="9786526at2"/>
<dbReference type="SUPFAM" id="SSF46785">
    <property type="entry name" value="Winged helix' DNA-binding domain"/>
    <property type="match status" value="1"/>
</dbReference>
<dbReference type="PROSITE" id="PS50931">
    <property type="entry name" value="HTH_LYSR"/>
    <property type="match status" value="1"/>
</dbReference>
<dbReference type="AlphaFoldDB" id="A0A0J1CTI5"/>
<dbReference type="InterPro" id="IPR036390">
    <property type="entry name" value="WH_DNA-bd_sf"/>
</dbReference>
<reference evidence="6 7" key="1">
    <citation type="journal article" date="2015" name="Genome Announc.">
        <title>Draft Genome Sequence of Burkholderia sp. Strain PML1(12), an Ectomycorrhizosphere-Inhabiting Bacterium with Effective Mineral-Weathering Ability.</title>
        <authorList>
            <person name="Uroz S."/>
            <person name="Oger P."/>
        </authorList>
    </citation>
    <scope>NUCLEOTIDE SEQUENCE [LARGE SCALE GENOMIC DNA]</scope>
    <source>
        <strain evidence="7">PML1(12)</strain>
    </source>
</reference>
<dbReference type="InterPro" id="IPR005119">
    <property type="entry name" value="LysR_subst-bd"/>
</dbReference>
<gene>
    <name evidence="6" type="ORF">EOS_23400</name>
</gene>
<comment type="similarity">
    <text evidence="1">Belongs to the LysR transcriptional regulatory family.</text>
</comment>
<dbReference type="Gene3D" id="3.40.190.290">
    <property type="match status" value="1"/>
</dbReference>
<dbReference type="InterPro" id="IPR058163">
    <property type="entry name" value="LysR-type_TF_proteobact-type"/>
</dbReference>
<organism evidence="6 7">
    <name type="scientific">Caballeronia mineralivorans PML1(12)</name>
    <dbReference type="NCBI Taxonomy" id="908627"/>
    <lineage>
        <taxon>Bacteria</taxon>
        <taxon>Pseudomonadati</taxon>
        <taxon>Pseudomonadota</taxon>
        <taxon>Betaproteobacteria</taxon>
        <taxon>Burkholderiales</taxon>
        <taxon>Burkholderiaceae</taxon>
        <taxon>Caballeronia</taxon>
    </lineage>
</organism>
<name>A0A0J1CTI5_9BURK</name>
<dbReference type="EMBL" id="AEJF01000143">
    <property type="protein sequence ID" value="KLU23611.1"/>
    <property type="molecule type" value="Genomic_DNA"/>
</dbReference>
<evidence type="ECO:0000259" key="5">
    <source>
        <dbReference type="PROSITE" id="PS50931"/>
    </source>
</evidence>
<dbReference type="PANTHER" id="PTHR30537">
    <property type="entry name" value="HTH-TYPE TRANSCRIPTIONAL REGULATOR"/>
    <property type="match status" value="1"/>
</dbReference>
<evidence type="ECO:0000256" key="1">
    <source>
        <dbReference type="ARBA" id="ARBA00009437"/>
    </source>
</evidence>
<dbReference type="Pfam" id="PF00126">
    <property type="entry name" value="HTH_1"/>
    <property type="match status" value="1"/>
</dbReference>
<dbReference type="SUPFAM" id="SSF53850">
    <property type="entry name" value="Periplasmic binding protein-like II"/>
    <property type="match status" value="1"/>
</dbReference>
<keyword evidence="3" id="KW-0238">DNA-binding</keyword>
<dbReference type="PRINTS" id="PR00039">
    <property type="entry name" value="HTHLYSR"/>
</dbReference>
<comment type="caution">
    <text evidence="6">The sequence shown here is derived from an EMBL/GenBank/DDBJ whole genome shotgun (WGS) entry which is preliminary data.</text>
</comment>
<sequence length="306" mass="33469">MDKLQAMKTFVRVVEAGSFSAVAHESDTTQSAVSKQVAALERELGARLLTRTTRSLALTEEGEHYFEQARRLLAEIAEAEGALRRGEQQLTGWLRVAASVGFGRLKLMPLVQSFLAEHRGVKIDLRLSDGFIDLVEQGIDVAVRIGDLPDSSLIARRVGTAQRMLMAHRSYVRSLPKGTKAPRVPDDLADHNCIVYTELAMRNAWSFTAGPGAADAVGTTRIVRVEGNLQTNSSEVMRASVLAGMGIGYSPTWLFDDELASGEVQRMLPDWETIPIPIHVVSPLARRHSAKVKAFAEHVGKAMARS</sequence>
<keyword evidence="7" id="KW-1185">Reference proteome</keyword>
<dbReference type="InterPro" id="IPR036388">
    <property type="entry name" value="WH-like_DNA-bd_sf"/>
</dbReference>